<evidence type="ECO:0000256" key="5">
    <source>
        <dbReference type="ARBA" id="ARBA00011738"/>
    </source>
</evidence>
<gene>
    <name evidence="15" type="primary">asd</name>
    <name evidence="17" type="ORF">GCM10009640_23300</name>
</gene>
<evidence type="ECO:0000256" key="10">
    <source>
        <dbReference type="ARBA" id="ARBA00022915"/>
    </source>
</evidence>
<feature type="binding site" evidence="15">
    <location>
        <position position="168"/>
    </location>
    <ligand>
        <name>substrate</name>
    </ligand>
</feature>
<keyword evidence="18" id="KW-1185">Reference proteome</keyword>
<dbReference type="CDD" id="cd02316">
    <property type="entry name" value="VcASADH2_like_N"/>
    <property type="match status" value="1"/>
</dbReference>
<comment type="pathway">
    <text evidence="2 15">Amino-acid biosynthesis; L-lysine biosynthesis via DAP pathway; (S)-tetrahydrodipicolinate from L-aspartate: step 2/4.</text>
</comment>
<dbReference type="InterPro" id="IPR012280">
    <property type="entry name" value="Semialdhyde_DH_dimer_dom"/>
</dbReference>
<evidence type="ECO:0000259" key="16">
    <source>
        <dbReference type="SMART" id="SM00859"/>
    </source>
</evidence>
<evidence type="ECO:0000313" key="17">
    <source>
        <dbReference type="EMBL" id="GAA1425222.1"/>
    </source>
</evidence>
<comment type="pathway">
    <text evidence="1 15">Amino-acid biosynthesis; L-methionine biosynthesis via de novo pathway; L-homoserine from L-aspartate: step 2/3.</text>
</comment>
<comment type="caution">
    <text evidence="15">Lacks conserved residue(s) required for the propagation of feature annotation.</text>
</comment>
<dbReference type="InterPro" id="IPR005986">
    <property type="entry name" value="Asp_semialdehyde_DH_beta"/>
</dbReference>
<dbReference type="NCBIfam" id="NF011456">
    <property type="entry name" value="PRK14874.1"/>
    <property type="match status" value="1"/>
</dbReference>
<dbReference type="RefSeq" id="WP_343920590.1">
    <property type="nucleotide sequence ID" value="NZ_BAAAKK010000005.1"/>
</dbReference>
<dbReference type="SUPFAM" id="SSF55347">
    <property type="entry name" value="Glyceraldehyde-3-phosphate dehydrogenase-like, C-terminal domain"/>
    <property type="match status" value="1"/>
</dbReference>
<name>A0ABP4JQD9_9MICO</name>
<dbReference type="CDD" id="cd18131">
    <property type="entry name" value="ASADH_C_bac_euk_like"/>
    <property type="match status" value="1"/>
</dbReference>
<dbReference type="InterPro" id="IPR012080">
    <property type="entry name" value="Asp_semialdehyde_DH"/>
</dbReference>
<feature type="binding site" evidence="15">
    <location>
        <begin position="171"/>
        <end position="172"/>
    </location>
    <ligand>
        <name>NADP(+)</name>
        <dbReference type="ChEBI" id="CHEBI:58349"/>
    </ligand>
</feature>
<organism evidence="17 18">
    <name type="scientific">Agrococcus citreus</name>
    <dbReference type="NCBI Taxonomy" id="84643"/>
    <lineage>
        <taxon>Bacteria</taxon>
        <taxon>Bacillati</taxon>
        <taxon>Actinomycetota</taxon>
        <taxon>Actinomycetes</taxon>
        <taxon>Micrococcales</taxon>
        <taxon>Microbacteriaceae</taxon>
        <taxon>Agrococcus</taxon>
    </lineage>
</organism>
<dbReference type="PROSITE" id="PS01103">
    <property type="entry name" value="ASD"/>
    <property type="match status" value="1"/>
</dbReference>
<keyword evidence="11 15" id="KW-0560">Oxidoreductase</keyword>
<sequence>MIRRLTEEPGAARALRLGVVGATGQVGGVVLRLLADRGLPIDELRLFASARSAGSTIEFQGREIVVEDADAADPNGLDVAIFSAGGATSRRLAPRFADAGVIVIDNSSAWRMDPDVPLVVSEVNPHAIAGAVKGIIANPNCTTMAAMPVLKPLDLEAGLERLVVSTYQAVSGSGLAGVEELRNQLAAAADQQPERLALDGAAVDLGTPGVYTAPIAHNVLPLAGSIVDDGSAETDEEQKLRNESRKILERPELRVAGTCVRVPVFTGHSLAIHAEFERDLSPEQARELLASAPGVELVDVPTPLQAAGSDASLVGRIRADQSAEPGRGLVLFVSNDNLRKGAALNAVQLAELVAQRLG</sequence>
<reference evidence="18" key="1">
    <citation type="journal article" date="2019" name="Int. J. Syst. Evol. Microbiol.">
        <title>The Global Catalogue of Microorganisms (GCM) 10K type strain sequencing project: providing services to taxonomists for standard genome sequencing and annotation.</title>
        <authorList>
            <consortium name="The Broad Institute Genomics Platform"/>
            <consortium name="The Broad Institute Genome Sequencing Center for Infectious Disease"/>
            <person name="Wu L."/>
            <person name="Ma J."/>
        </authorList>
    </citation>
    <scope>NUCLEOTIDE SEQUENCE [LARGE SCALE GENOMIC DNA]</scope>
    <source>
        <strain evidence="18">JCM 12398</strain>
    </source>
</reference>
<dbReference type="Gene3D" id="3.30.360.10">
    <property type="entry name" value="Dihydrodipicolinate Reductase, domain 2"/>
    <property type="match status" value="1"/>
</dbReference>
<evidence type="ECO:0000256" key="8">
    <source>
        <dbReference type="ARBA" id="ARBA00022697"/>
    </source>
</evidence>
<feature type="binding site" evidence="15">
    <location>
        <begin position="23"/>
        <end position="26"/>
    </location>
    <ligand>
        <name>NADP(+)</name>
        <dbReference type="ChEBI" id="CHEBI:58349"/>
    </ligand>
</feature>
<keyword evidence="13 15" id="KW-0486">Methionine biosynthesis</keyword>
<keyword evidence="12 15" id="KW-0457">Lysine biosynthesis</keyword>
<evidence type="ECO:0000256" key="11">
    <source>
        <dbReference type="ARBA" id="ARBA00023002"/>
    </source>
</evidence>
<comment type="catalytic activity">
    <reaction evidence="14 15">
        <text>L-aspartate 4-semialdehyde + phosphate + NADP(+) = 4-phospho-L-aspartate + NADPH + H(+)</text>
        <dbReference type="Rhea" id="RHEA:24284"/>
        <dbReference type="ChEBI" id="CHEBI:15378"/>
        <dbReference type="ChEBI" id="CHEBI:43474"/>
        <dbReference type="ChEBI" id="CHEBI:57535"/>
        <dbReference type="ChEBI" id="CHEBI:57783"/>
        <dbReference type="ChEBI" id="CHEBI:58349"/>
        <dbReference type="ChEBI" id="CHEBI:537519"/>
        <dbReference type="EC" id="1.2.1.11"/>
    </reaction>
</comment>
<feature type="binding site" evidence="15">
    <location>
        <position position="337"/>
    </location>
    <ligand>
        <name>NADP(+)</name>
        <dbReference type="ChEBI" id="CHEBI:58349"/>
    </ligand>
</feature>
<dbReference type="SMART" id="SM00859">
    <property type="entry name" value="Semialdhyde_dh"/>
    <property type="match status" value="1"/>
</dbReference>
<feature type="domain" description="Semialdehyde dehydrogenase NAD-binding" evidence="16">
    <location>
        <begin position="16"/>
        <end position="131"/>
    </location>
</feature>
<comment type="similarity">
    <text evidence="4 15">Belongs to the aspartate-semialdehyde dehydrogenase family.</text>
</comment>
<feature type="binding site" evidence="15">
    <location>
        <begin position="51"/>
        <end position="52"/>
    </location>
    <ligand>
        <name>NADP(+)</name>
        <dbReference type="ChEBI" id="CHEBI:58349"/>
    </ligand>
</feature>
<keyword evidence="8 15" id="KW-0791">Threonine biosynthesis</keyword>
<dbReference type="Pfam" id="PF01118">
    <property type="entry name" value="Semialdhyde_dh"/>
    <property type="match status" value="1"/>
</dbReference>
<dbReference type="PANTHER" id="PTHR46278:SF2">
    <property type="entry name" value="ASPARTATE-SEMIALDEHYDE DEHYDROGENASE"/>
    <property type="match status" value="1"/>
</dbReference>
<feature type="active site" description="Proton acceptor" evidence="15">
    <location>
        <position position="268"/>
    </location>
</feature>
<evidence type="ECO:0000256" key="7">
    <source>
        <dbReference type="ARBA" id="ARBA00022605"/>
    </source>
</evidence>
<evidence type="ECO:0000256" key="15">
    <source>
        <dbReference type="HAMAP-Rule" id="MF_02121"/>
    </source>
</evidence>
<keyword evidence="9 15" id="KW-0521">NADP</keyword>
<dbReference type="Gene3D" id="3.40.50.720">
    <property type="entry name" value="NAD(P)-binding Rossmann-like Domain"/>
    <property type="match status" value="1"/>
</dbReference>
<evidence type="ECO:0000256" key="9">
    <source>
        <dbReference type="ARBA" id="ARBA00022857"/>
    </source>
</evidence>
<dbReference type="Pfam" id="PF02774">
    <property type="entry name" value="Semialdhyde_dhC"/>
    <property type="match status" value="1"/>
</dbReference>
<dbReference type="NCBIfam" id="TIGR01296">
    <property type="entry name" value="asd_B"/>
    <property type="match status" value="1"/>
</dbReference>
<dbReference type="SUPFAM" id="SSF51735">
    <property type="entry name" value="NAD(P)-binding Rossmann-fold domains"/>
    <property type="match status" value="1"/>
</dbReference>
<dbReference type="InterPro" id="IPR036291">
    <property type="entry name" value="NAD(P)-bd_dom_sf"/>
</dbReference>
<dbReference type="EC" id="1.2.1.11" evidence="6 15"/>
<evidence type="ECO:0000256" key="14">
    <source>
        <dbReference type="ARBA" id="ARBA00047891"/>
    </source>
</evidence>
<dbReference type="EMBL" id="BAAAKK010000005">
    <property type="protein sequence ID" value="GAA1425222.1"/>
    <property type="molecule type" value="Genomic_DNA"/>
</dbReference>
<dbReference type="InterPro" id="IPR000319">
    <property type="entry name" value="Asp-semialdehyde_DH_CS"/>
</dbReference>
<evidence type="ECO:0000256" key="12">
    <source>
        <dbReference type="ARBA" id="ARBA00023154"/>
    </source>
</evidence>
<evidence type="ECO:0000256" key="3">
    <source>
        <dbReference type="ARBA" id="ARBA00005097"/>
    </source>
</evidence>
<comment type="caution">
    <text evidence="17">The sequence shown here is derived from an EMBL/GenBank/DDBJ whole genome shotgun (WGS) entry which is preliminary data.</text>
</comment>
<keyword evidence="10 15" id="KW-0220">Diaminopimelate biosynthesis</keyword>
<dbReference type="PANTHER" id="PTHR46278">
    <property type="entry name" value="DEHYDROGENASE, PUTATIVE-RELATED"/>
    <property type="match status" value="1"/>
</dbReference>
<keyword evidence="7 15" id="KW-0028">Amino-acid biosynthesis</keyword>
<evidence type="ECO:0000256" key="6">
    <source>
        <dbReference type="ARBA" id="ARBA00013120"/>
    </source>
</evidence>
<evidence type="ECO:0000256" key="2">
    <source>
        <dbReference type="ARBA" id="ARBA00005076"/>
    </source>
</evidence>
<accession>A0ABP4JQD9</accession>
<protein>
    <recommendedName>
        <fullName evidence="6 15">Aspartate-semialdehyde dehydrogenase</fullName>
        <shortName evidence="15">ASA dehydrogenase</shortName>
        <shortName evidence="15">ASADH</shortName>
        <ecNumber evidence="6 15">1.2.1.11</ecNumber>
    </recommendedName>
    <alternativeName>
        <fullName evidence="15">Aspartate-beta-semialdehyde dehydrogenase</fullName>
    </alternativeName>
</protein>
<feature type="binding site" evidence="15">
    <location>
        <position position="261"/>
    </location>
    <ligand>
        <name>substrate</name>
    </ligand>
</feature>
<evidence type="ECO:0000313" key="18">
    <source>
        <dbReference type="Proteomes" id="UP001501266"/>
    </source>
</evidence>
<evidence type="ECO:0000256" key="13">
    <source>
        <dbReference type="ARBA" id="ARBA00023167"/>
    </source>
</evidence>
<dbReference type="Proteomes" id="UP001501266">
    <property type="component" value="Unassembled WGS sequence"/>
</dbReference>
<comment type="function">
    <text evidence="15">Catalyzes the NADPH-dependent formation of L-aspartate-semialdehyde (L-ASA) by the reductive dephosphorylation of L-aspartyl-4-phosphate.</text>
</comment>
<comment type="subunit">
    <text evidence="5 15">Homodimer.</text>
</comment>
<proteinExistence type="inferred from homology"/>
<evidence type="ECO:0000256" key="1">
    <source>
        <dbReference type="ARBA" id="ARBA00005021"/>
    </source>
</evidence>
<dbReference type="InterPro" id="IPR000534">
    <property type="entry name" value="Semialdehyde_DH_NAD-bd"/>
</dbReference>
<dbReference type="PIRSF" id="PIRSF000148">
    <property type="entry name" value="ASA_dh"/>
    <property type="match status" value="1"/>
</dbReference>
<feature type="active site" description="Acyl-thioester intermediate" evidence="15">
    <location>
        <position position="141"/>
    </location>
</feature>
<dbReference type="HAMAP" id="MF_02121">
    <property type="entry name" value="ASADH"/>
    <property type="match status" value="1"/>
</dbReference>
<evidence type="ECO:0000256" key="4">
    <source>
        <dbReference type="ARBA" id="ARBA00010584"/>
    </source>
</evidence>
<feature type="binding site" evidence="15">
    <location>
        <position position="111"/>
    </location>
    <ligand>
        <name>phosphate</name>
        <dbReference type="ChEBI" id="CHEBI:43474"/>
    </ligand>
</feature>
<comment type="pathway">
    <text evidence="3 15">Amino-acid biosynthesis; L-threonine biosynthesis; L-threonine from L-aspartate: step 2/5.</text>
</comment>